<feature type="transmembrane region" description="Helical" evidence="8">
    <location>
        <begin position="260"/>
        <end position="283"/>
    </location>
</feature>
<name>A0A814K169_ADIRI</name>
<keyword evidence="4" id="KW-0297">G-protein coupled receptor</keyword>
<evidence type="ECO:0000256" key="4">
    <source>
        <dbReference type="ARBA" id="ARBA00023040"/>
    </source>
</evidence>
<feature type="transmembrane region" description="Helical" evidence="8">
    <location>
        <begin position="12"/>
        <end position="34"/>
    </location>
</feature>
<comment type="caution">
    <text evidence="10">The sequence shown here is derived from an EMBL/GenBank/DDBJ whole genome shotgun (WGS) entry which is preliminary data.</text>
</comment>
<proteinExistence type="predicted"/>
<dbReference type="SUPFAM" id="SSF81321">
    <property type="entry name" value="Family A G protein-coupled receptor-like"/>
    <property type="match status" value="1"/>
</dbReference>
<accession>A0A814K169</accession>
<dbReference type="GO" id="GO:0005886">
    <property type="term" value="C:plasma membrane"/>
    <property type="evidence" value="ECO:0007669"/>
    <property type="project" value="TreeGrafter"/>
</dbReference>
<keyword evidence="6" id="KW-0675">Receptor</keyword>
<comment type="subcellular location">
    <subcellularLocation>
        <location evidence="1">Membrane</location>
        <topology evidence="1">Multi-pass membrane protein</topology>
    </subcellularLocation>
</comment>
<gene>
    <name evidence="10" type="ORF">XAT740_LOCUS15458</name>
</gene>
<evidence type="ECO:0000256" key="2">
    <source>
        <dbReference type="ARBA" id="ARBA00022692"/>
    </source>
</evidence>
<feature type="transmembrane region" description="Helical" evidence="8">
    <location>
        <begin position="176"/>
        <end position="200"/>
    </location>
</feature>
<keyword evidence="2 8" id="KW-0812">Transmembrane</keyword>
<feature type="transmembrane region" description="Helical" evidence="8">
    <location>
        <begin position="128"/>
        <end position="149"/>
    </location>
</feature>
<dbReference type="PANTHER" id="PTHR24243">
    <property type="entry name" value="G-PROTEIN COUPLED RECEPTOR"/>
    <property type="match status" value="1"/>
</dbReference>
<evidence type="ECO:0000256" key="3">
    <source>
        <dbReference type="ARBA" id="ARBA00022989"/>
    </source>
</evidence>
<dbReference type="Proteomes" id="UP000663828">
    <property type="component" value="Unassembled WGS sequence"/>
</dbReference>
<feature type="transmembrane region" description="Helical" evidence="8">
    <location>
        <begin position="221"/>
        <end position="248"/>
    </location>
</feature>
<feature type="domain" description="G-protein coupled receptors family 1 profile" evidence="9">
    <location>
        <begin position="25"/>
        <end position="283"/>
    </location>
</feature>
<feature type="transmembrane region" description="Helical" evidence="8">
    <location>
        <begin position="88"/>
        <end position="107"/>
    </location>
</feature>
<reference evidence="10" key="1">
    <citation type="submission" date="2021-02" db="EMBL/GenBank/DDBJ databases">
        <authorList>
            <person name="Nowell W R."/>
        </authorList>
    </citation>
    <scope>NUCLEOTIDE SEQUENCE</scope>
</reference>
<feature type="transmembrane region" description="Helical" evidence="8">
    <location>
        <begin position="46"/>
        <end position="68"/>
    </location>
</feature>
<evidence type="ECO:0000259" key="9">
    <source>
        <dbReference type="PROSITE" id="PS50262"/>
    </source>
</evidence>
<evidence type="ECO:0000313" key="10">
    <source>
        <dbReference type="EMBL" id="CAF1044797.1"/>
    </source>
</evidence>
<evidence type="ECO:0000256" key="1">
    <source>
        <dbReference type="ARBA" id="ARBA00004141"/>
    </source>
</evidence>
<dbReference type="Pfam" id="PF00001">
    <property type="entry name" value="7tm_1"/>
    <property type="match status" value="1"/>
</dbReference>
<dbReference type="EMBL" id="CAJNOR010000955">
    <property type="protein sequence ID" value="CAF1044797.1"/>
    <property type="molecule type" value="Genomic_DNA"/>
</dbReference>
<keyword evidence="11" id="KW-1185">Reference proteome</keyword>
<dbReference type="GO" id="GO:0004930">
    <property type="term" value="F:G protein-coupled receptor activity"/>
    <property type="evidence" value="ECO:0007669"/>
    <property type="project" value="UniProtKB-KW"/>
</dbReference>
<dbReference type="PANTHER" id="PTHR24243:SF230">
    <property type="entry name" value="G-PROTEIN COUPLED RECEPTORS FAMILY 1 PROFILE DOMAIN-CONTAINING PROTEIN"/>
    <property type="match status" value="1"/>
</dbReference>
<evidence type="ECO:0000313" key="11">
    <source>
        <dbReference type="Proteomes" id="UP000663828"/>
    </source>
</evidence>
<sequence>MSLAFLTQQFYIYIGCFLIVTGVFGSLFNITVFLSLKTFRQSTSVFYLTIMSFVNIGQLLFGLFSRIMISGFAIDWSATFIVFCKLRLTLLSLCSLVSYTCLCLAIFDQYLATSTRLRWQQWSSLKTAYRLTLLFTFIWILHLVPYPIFLQHVTSRATGQTVCSITNDAVSMYRNYYVTLVLVGYLPDIITVVFGILAYNNIRQIAYRTLPLVRRELDKQLTVMVFAQVIVNLMTNIPFVTMVAITYAMGTIQDSSVSEIIQFVSNTTSIIFYSYFSSSFYIYMCVSERFRRQFIYVVSQMHPYRWQQQIKPNNQIVPT</sequence>
<dbReference type="PROSITE" id="PS50262">
    <property type="entry name" value="G_PROTEIN_RECEP_F1_2"/>
    <property type="match status" value="1"/>
</dbReference>
<keyword evidence="5 8" id="KW-0472">Membrane</keyword>
<evidence type="ECO:0000256" key="5">
    <source>
        <dbReference type="ARBA" id="ARBA00023136"/>
    </source>
</evidence>
<evidence type="ECO:0000256" key="7">
    <source>
        <dbReference type="ARBA" id="ARBA00023224"/>
    </source>
</evidence>
<evidence type="ECO:0000256" key="6">
    <source>
        <dbReference type="ARBA" id="ARBA00023170"/>
    </source>
</evidence>
<organism evidence="10 11">
    <name type="scientific">Adineta ricciae</name>
    <name type="common">Rotifer</name>
    <dbReference type="NCBI Taxonomy" id="249248"/>
    <lineage>
        <taxon>Eukaryota</taxon>
        <taxon>Metazoa</taxon>
        <taxon>Spiralia</taxon>
        <taxon>Gnathifera</taxon>
        <taxon>Rotifera</taxon>
        <taxon>Eurotatoria</taxon>
        <taxon>Bdelloidea</taxon>
        <taxon>Adinetida</taxon>
        <taxon>Adinetidae</taxon>
        <taxon>Adineta</taxon>
    </lineage>
</organism>
<dbReference type="Gene3D" id="1.20.1070.10">
    <property type="entry name" value="Rhodopsin 7-helix transmembrane proteins"/>
    <property type="match status" value="1"/>
</dbReference>
<keyword evidence="3 8" id="KW-1133">Transmembrane helix</keyword>
<dbReference type="InterPro" id="IPR000276">
    <property type="entry name" value="GPCR_Rhodpsn"/>
</dbReference>
<dbReference type="AlphaFoldDB" id="A0A814K169"/>
<dbReference type="InterPro" id="IPR017452">
    <property type="entry name" value="GPCR_Rhodpsn_7TM"/>
</dbReference>
<protein>
    <recommendedName>
        <fullName evidence="9">G-protein coupled receptors family 1 profile domain-containing protein</fullName>
    </recommendedName>
</protein>
<keyword evidence="7" id="KW-0807">Transducer</keyword>
<evidence type="ECO:0000256" key="8">
    <source>
        <dbReference type="SAM" id="Phobius"/>
    </source>
</evidence>